<dbReference type="InterPro" id="IPR038445">
    <property type="entry name" value="NCDase_C_sf"/>
</dbReference>
<dbReference type="InterPro" id="IPR006823">
    <property type="entry name" value="Ceramidase_alk"/>
</dbReference>
<protein>
    <recommendedName>
        <fullName evidence="3">Neutral ceramidase</fullName>
        <ecNumber evidence="3">3.5.1.23</ecNumber>
    </recommendedName>
</protein>
<evidence type="ECO:0000256" key="3">
    <source>
        <dbReference type="RuleBase" id="RU366019"/>
    </source>
</evidence>
<dbReference type="Pfam" id="PF17048">
    <property type="entry name" value="Ceramidse_alk_C"/>
    <property type="match status" value="1"/>
</dbReference>
<evidence type="ECO:0000313" key="6">
    <source>
        <dbReference type="EMBL" id="WXG68990.1"/>
    </source>
</evidence>
<dbReference type="RefSeq" id="WP_338889537.1">
    <property type="nucleotide sequence ID" value="NZ_CP147846.1"/>
</dbReference>
<evidence type="ECO:0000313" key="7">
    <source>
        <dbReference type="Proteomes" id="UP001432000"/>
    </source>
</evidence>
<dbReference type="EC" id="3.5.1.23" evidence="3"/>
<comment type="similarity">
    <text evidence="1 3">Belongs to the neutral ceramidase family.</text>
</comment>
<dbReference type="Pfam" id="PF04734">
    <property type="entry name" value="Ceramidase_alk"/>
    <property type="match status" value="1"/>
</dbReference>
<evidence type="ECO:0000256" key="1">
    <source>
        <dbReference type="ARBA" id="ARBA00009835"/>
    </source>
</evidence>
<dbReference type="Proteomes" id="UP001432000">
    <property type="component" value="Chromosome"/>
</dbReference>
<accession>A0ABZ2PL38</accession>
<evidence type="ECO:0000259" key="5">
    <source>
        <dbReference type="Pfam" id="PF17048"/>
    </source>
</evidence>
<dbReference type="Gene3D" id="2.60.40.2300">
    <property type="entry name" value="Neutral/alkaline non-lysosomal ceramidase, C-terminal domain"/>
    <property type="match status" value="1"/>
</dbReference>
<keyword evidence="7" id="KW-1185">Reference proteome</keyword>
<reference evidence="6 7" key="1">
    <citation type="submission" date="2024-03" db="EMBL/GenBank/DDBJ databases">
        <title>Natural products discovery in diverse microorganisms through a two-stage MS feature dereplication strategy.</title>
        <authorList>
            <person name="Zhang R."/>
        </authorList>
    </citation>
    <scope>NUCLEOTIDE SEQUENCE [LARGE SCALE GENOMIC DNA]</scope>
    <source>
        <strain evidence="6 7">18930</strain>
    </source>
</reference>
<evidence type="ECO:0000256" key="2">
    <source>
        <dbReference type="ARBA" id="ARBA00022801"/>
    </source>
</evidence>
<comment type="catalytic activity">
    <reaction evidence="3">
        <text>an N-acylsphing-4-enine + H2O = sphing-4-enine + a fatty acid</text>
        <dbReference type="Rhea" id="RHEA:20856"/>
        <dbReference type="ChEBI" id="CHEBI:15377"/>
        <dbReference type="ChEBI" id="CHEBI:28868"/>
        <dbReference type="ChEBI" id="CHEBI:52639"/>
        <dbReference type="ChEBI" id="CHEBI:57756"/>
        <dbReference type="EC" id="3.5.1.23"/>
    </reaction>
</comment>
<keyword evidence="3" id="KW-0746">Sphingolipid metabolism</keyword>
<evidence type="ECO:0000259" key="4">
    <source>
        <dbReference type="Pfam" id="PF04734"/>
    </source>
</evidence>
<dbReference type="InterPro" id="IPR031329">
    <property type="entry name" value="NEUT/ALK_ceramidase_N"/>
</dbReference>
<gene>
    <name evidence="6" type="ORF">WDS16_28130</name>
</gene>
<keyword evidence="3" id="KW-0443">Lipid metabolism</keyword>
<dbReference type="InterPro" id="IPR031331">
    <property type="entry name" value="NEUT/ALK_ceramidase_C"/>
</dbReference>
<feature type="domain" description="Neutral/alkaline non-lysosomal ceramidase N-terminal" evidence="4">
    <location>
        <begin position="62"/>
        <end position="534"/>
    </location>
</feature>
<name>A0ABZ2PL38_9NOCA</name>
<organism evidence="6 7">
    <name type="scientific">Rhodococcus sovatensis</name>
    <dbReference type="NCBI Taxonomy" id="1805840"/>
    <lineage>
        <taxon>Bacteria</taxon>
        <taxon>Bacillati</taxon>
        <taxon>Actinomycetota</taxon>
        <taxon>Actinomycetes</taxon>
        <taxon>Mycobacteriales</taxon>
        <taxon>Nocardiaceae</taxon>
        <taxon>Rhodococcus</taxon>
    </lineage>
</organism>
<keyword evidence="2 3" id="KW-0378">Hydrolase</keyword>
<feature type="domain" description="Neutral/alkaline non-lysosomal ceramidase C-terminal" evidence="5">
    <location>
        <begin position="540"/>
        <end position="695"/>
    </location>
</feature>
<dbReference type="PANTHER" id="PTHR12670:SF1">
    <property type="entry name" value="NEUTRAL CERAMIDASE"/>
    <property type="match status" value="1"/>
</dbReference>
<dbReference type="EMBL" id="CP147846">
    <property type="protein sequence ID" value="WXG68990.1"/>
    <property type="molecule type" value="Genomic_DNA"/>
</dbReference>
<sequence length="696" mass="74574">MIGSYLAQCSGARCYRAVRPAERGRYQVIGRRSFLAASGVAALGSVALGAGRASTSPSGLDVGRGIGDMTGEPLGAGMNGYAVLEQSTAGLHLRQRARAFVFVDTISGARLAHVTCEVGLMFESIFEEVLTRLSTRFGDLYHRGNVLLSATHTHAAPGGTDFHLLVDITTLGFRPITFDANVSGIVDAISRAHADVRRGQVRVTTGSLYDAGVNRSPVAFDRNPDKDRLPTRIDPRSVNLQLERDGELVGVINWFATHGTSMTAANLLVSSDNKGYAAWHWEREVAGVDYSNPSFVAAFCQSTPGDISPNLDKKPGTGPTTDEFENTRIIGMRQFDTARGHTDDAGASVDSGIDVRWTYADFSAITVRPEFTGDGRTHTTSPAALGAAFAASSQEDGGGLPELGLAEGERGGNPALAALSSVLMPQWLRDAHAPKDVVLPVGLIPGIVQQVFLFHLARIGTFYLFTCPFEPTVMAGSRLRTALADTLGADRELVVVQGYTNGYGHYVTTGEEYDQQDYEGGATAFGRWQLPATLQIAVDLASALRDGLPVSAGTKDRDLTGIVPTSPGRAPIVDIAAPGTMFGQVVTQPAPSYTVGQRVSVRFSGANPNSNLRRDDTYLAVEYAQGTEWLRVYDDGDWFTKILFENVGPITTTTVVWDIPPGQRPGRYRIVYFGDSRALNGHLTPFVGTSAEFEVS</sequence>
<dbReference type="PANTHER" id="PTHR12670">
    <property type="entry name" value="CERAMIDASE"/>
    <property type="match status" value="1"/>
</dbReference>
<proteinExistence type="inferred from homology"/>